<feature type="signal peptide" evidence="1">
    <location>
        <begin position="1"/>
        <end position="15"/>
    </location>
</feature>
<dbReference type="Proteomes" id="UP000649114">
    <property type="component" value="Unassembled WGS sequence"/>
</dbReference>
<proteinExistence type="predicted"/>
<evidence type="ECO:0000313" key="2">
    <source>
        <dbReference type="EMBL" id="KAF4200028.1"/>
    </source>
</evidence>
<organism evidence="2 3">
    <name type="scientific">Aspergillus lentulus</name>
    <dbReference type="NCBI Taxonomy" id="293939"/>
    <lineage>
        <taxon>Eukaryota</taxon>
        <taxon>Fungi</taxon>
        <taxon>Dikarya</taxon>
        <taxon>Ascomycota</taxon>
        <taxon>Pezizomycotina</taxon>
        <taxon>Eurotiomycetes</taxon>
        <taxon>Eurotiomycetidae</taxon>
        <taxon>Eurotiales</taxon>
        <taxon>Aspergillaceae</taxon>
        <taxon>Aspergillus</taxon>
        <taxon>Aspergillus subgen. Fumigati</taxon>
    </lineage>
</organism>
<dbReference type="EMBL" id="JAAAPU010000243">
    <property type="protein sequence ID" value="KAF4200028.1"/>
    <property type="molecule type" value="Genomic_DNA"/>
</dbReference>
<feature type="chain" id="PRO_5043008444" description="Secreted protein" evidence="1">
    <location>
        <begin position="16"/>
        <end position="84"/>
    </location>
</feature>
<protein>
    <recommendedName>
        <fullName evidence="4">Secreted protein</fullName>
    </recommendedName>
</protein>
<evidence type="ECO:0000313" key="3">
    <source>
        <dbReference type="Proteomes" id="UP000649114"/>
    </source>
</evidence>
<evidence type="ECO:0000256" key="1">
    <source>
        <dbReference type="SAM" id="SignalP"/>
    </source>
</evidence>
<name>A0AAN5YGI6_ASPLE</name>
<reference evidence="2" key="2">
    <citation type="submission" date="2020-04" db="EMBL/GenBank/DDBJ databases">
        <authorList>
            <person name="Santos R.A.C."/>
            <person name="Steenwyk J.L."/>
            <person name="Rivero-Menendez O."/>
            <person name="Mead M.E."/>
            <person name="Silva L.P."/>
            <person name="Bastos R.W."/>
            <person name="Alastruey-Izquierdo A."/>
            <person name="Goldman G.H."/>
            <person name="Rokas A."/>
        </authorList>
    </citation>
    <scope>NUCLEOTIDE SEQUENCE</scope>
    <source>
        <strain evidence="2">CNM-CM8927</strain>
    </source>
</reference>
<accession>A0AAN5YGI6</accession>
<dbReference type="AlphaFoldDB" id="A0AAN5YGI6"/>
<gene>
    <name evidence="2" type="ORF">CNMCM8927_004143</name>
</gene>
<comment type="caution">
    <text evidence="2">The sequence shown here is derived from an EMBL/GenBank/DDBJ whole genome shotgun (WGS) entry which is preliminary data.</text>
</comment>
<reference evidence="2" key="1">
    <citation type="journal article" date="2020" name="bioRxiv">
        <title>Genomic and phenotypic heterogeneity of clinical isolates of the human pathogens Aspergillus fumigatus, Aspergillus lentulus and Aspergillus fumigatiaffinis.</title>
        <authorList>
            <person name="dos Santos R.A.C."/>
            <person name="Steenwyk J.L."/>
            <person name="Rivero-Menendez O."/>
            <person name="Mead M.E."/>
            <person name="Silva L.P."/>
            <person name="Bastos R.W."/>
            <person name="Alastruey-Izquierdo A."/>
            <person name="Goldman G.H."/>
            <person name="Rokas A."/>
        </authorList>
    </citation>
    <scope>NUCLEOTIDE SEQUENCE</scope>
    <source>
        <strain evidence="2">CNM-CM8927</strain>
    </source>
</reference>
<sequence length="84" mass="8907">MVVALPLSFPLLATSVPVLPLRCLLIPNRLLRLPVYLRVLLPTSLPLARGGGGALLVRVARQREFPGKFLVADAAGAWVAAEGP</sequence>
<keyword evidence="1" id="KW-0732">Signal</keyword>
<evidence type="ECO:0008006" key="4">
    <source>
        <dbReference type="Google" id="ProtNLM"/>
    </source>
</evidence>